<organism evidence="1 2">
    <name type="scientific">Nitrosomonas ureae</name>
    <dbReference type="NCBI Taxonomy" id="44577"/>
    <lineage>
        <taxon>Bacteria</taxon>
        <taxon>Pseudomonadati</taxon>
        <taxon>Pseudomonadota</taxon>
        <taxon>Betaproteobacteria</taxon>
        <taxon>Nitrosomonadales</taxon>
        <taxon>Nitrosomonadaceae</taxon>
        <taxon>Nitrosomonas</taxon>
    </lineage>
</organism>
<dbReference type="Proteomes" id="UP000181998">
    <property type="component" value="Unassembled WGS sequence"/>
</dbReference>
<name>A0A1H9D1T7_9PROT</name>
<accession>A0A1H9D1T7</accession>
<dbReference type="EMBL" id="FOFX01000018">
    <property type="protein sequence ID" value="SEQ07339.1"/>
    <property type="molecule type" value="Genomic_DNA"/>
</dbReference>
<protein>
    <submittedName>
        <fullName evidence="1">Uncharacterized protein</fullName>
    </submittedName>
</protein>
<gene>
    <name evidence="1" type="ORF">SAMN05421510_101846</name>
</gene>
<reference evidence="1 2" key="1">
    <citation type="submission" date="2016-10" db="EMBL/GenBank/DDBJ databases">
        <authorList>
            <person name="de Groot N.N."/>
        </authorList>
    </citation>
    <scope>NUCLEOTIDE SEQUENCE [LARGE SCALE GENOMIC DNA]</scope>
    <source>
        <strain evidence="1 2">Nm9</strain>
    </source>
</reference>
<evidence type="ECO:0000313" key="2">
    <source>
        <dbReference type="Proteomes" id="UP000181998"/>
    </source>
</evidence>
<dbReference type="AlphaFoldDB" id="A0A1H9D1T7"/>
<dbReference type="RefSeq" id="WP_074720749.1">
    <property type="nucleotide sequence ID" value="NZ_FOFX01000018.1"/>
</dbReference>
<proteinExistence type="predicted"/>
<sequence length="201" mass="22621">MEQQAFETSSKVRNNNSECCDGDQVLHELHLQEVIAGGLNPSQYANQNQDHTFEETNEYQASYTGLLPMLQNLDQRLAPAINVSEQVFAACAAGALYRGLAISPADVCAALGRVRGETLLSISTQIPELNTIIQSLSLQRLLWLQRIFALTAIWISMYPGRFSPRNRFALRTLVCLHDDVEEFRLNADKREQEGLWQIIGR</sequence>
<evidence type="ECO:0000313" key="1">
    <source>
        <dbReference type="EMBL" id="SEQ07339.1"/>
    </source>
</evidence>